<evidence type="ECO:0000313" key="3">
    <source>
        <dbReference type="Proteomes" id="UP000673821"/>
    </source>
</evidence>
<dbReference type="InterPro" id="IPR006311">
    <property type="entry name" value="TAT_signal"/>
</dbReference>
<proteinExistence type="predicted"/>
<keyword evidence="3" id="KW-1185">Reference proteome</keyword>
<dbReference type="Gene3D" id="2.60.120.10">
    <property type="entry name" value="Jelly Rolls"/>
    <property type="match status" value="1"/>
</dbReference>
<evidence type="ECO:0000313" key="2">
    <source>
        <dbReference type="EMBL" id="CAE6827468.1"/>
    </source>
</evidence>
<comment type="caution">
    <text evidence="2">The sequence shown here is derived from an EMBL/GenBank/DDBJ whole genome shotgun (WGS) entry which is preliminary data.</text>
</comment>
<dbReference type="CDD" id="cd07009">
    <property type="entry name" value="cupin_BLL0285-like"/>
    <property type="match status" value="1"/>
</dbReference>
<dbReference type="InterPro" id="IPR011051">
    <property type="entry name" value="RmlC_Cupin_sf"/>
</dbReference>
<accession>A0ABM8SRL5</accession>
<sequence>MKRIMKASAMNLPKGRRGLLRALGVGAVALTAGASISGARSAVAATTGAGTSVDAGVRAFKLYTGPDNASHVLEGTIDQMDRTDVVAIHFKETAAHASYGWHTAPESQYVITLSGTLEFTTREGETFVVRPGDVLLAEDNIGIGHKWRLIDDQPWRRAYVVLKPGARDCFVAKKGG</sequence>
<dbReference type="PROSITE" id="PS51318">
    <property type="entry name" value="TAT"/>
    <property type="match status" value="1"/>
</dbReference>
<reference evidence="2 3" key="1">
    <citation type="submission" date="2021-02" db="EMBL/GenBank/DDBJ databases">
        <authorList>
            <person name="Vanwijnsberghe S."/>
        </authorList>
    </citation>
    <scope>NUCLEOTIDE SEQUENCE [LARGE SCALE GENOMIC DNA]</scope>
    <source>
        <strain evidence="2 3">R-69776</strain>
    </source>
</reference>
<feature type="domain" description="Cupin type-2" evidence="1">
    <location>
        <begin position="96"/>
        <end position="154"/>
    </location>
</feature>
<gene>
    <name evidence="2" type="ORF">R69776_06445</name>
</gene>
<dbReference type="Pfam" id="PF07883">
    <property type="entry name" value="Cupin_2"/>
    <property type="match status" value="1"/>
</dbReference>
<name>A0ABM8SRL5_9BURK</name>
<dbReference type="Proteomes" id="UP000673821">
    <property type="component" value="Unassembled WGS sequence"/>
</dbReference>
<evidence type="ECO:0000259" key="1">
    <source>
        <dbReference type="Pfam" id="PF07883"/>
    </source>
</evidence>
<dbReference type="EMBL" id="CAJNBH010000024">
    <property type="protein sequence ID" value="CAE6827468.1"/>
    <property type="molecule type" value="Genomic_DNA"/>
</dbReference>
<protein>
    <recommendedName>
        <fullName evidence="1">Cupin type-2 domain-containing protein</fullName>
    </recommendedName>
</protein>
<dbReference type="SUPFAM" id="SSF51182">
    <property type="entry name" value="RmlC-like cupins"/>
    <property type="match status" value="1"/>
</dbReference>
<organism evidence="2 3">
    <name type="scientific">Paraburkholderia nemoris</name>
    <dbReference type="NCBI Taxonomy" id="2793076"/>
    <lineage>
        <taxon>Bacteria</taxon>
        <taxon>Pseudomonadati</taxon>
        <taxon>Pseudomonadota</taxon>
        <taxon>Betaproteobacteria</taxon>
        <taxon>Burkholderiales</taxon>
        <taxon>Burkholderiaceae</taxon>
        <taxon>Paraburkholderia</taxon>
    </lineage>
</organism>
<dbReference type="InterPro" id="IPR014710">
    <property type="entry name" value="RmlC-like_jellyroll"/>
</dbReference>
<dbReference type="InterPro" id="IPR013096">
    <property type="entry name" value="Cupin_2"/>
</dbReference>